<dbReference type="InterPro" id="IPR042172">
    <property type="entry name" value="Adenosylhomocyst_ase-like_sf"/>
</dbReference>
<keyword evidence="9" id="KW-1185">Reference proteome</keyword>
<dbReference type="CDD" id="cd00401">
    <property type="entry name" value="SAHH"/>
    <property type="match status" value="1"/>
</dbReference>
<organism evidence="8 9">
    <name type="scientific">Streptomyces johnsoniae</name>
    <dbReference type="NCBI Taxonomy" id="3075532"/>
    <lineage>
        <taxon>Bacteria</taxon>
        <taxon>Bacillati</taxon>
        <taxon>Actinomycetota</taxon>
        <taxon>Actinomycetes</taxon>
        <taxon>Kitasatosporales</taxon>
        <taxon>Streptomycetaceae</taxon>
        <taxon>Streptomyces</taxon>
    </lineage>
</organism>
<dbReference type="HAMAP" id="MF_00563">
    <property type="entry name" value="AdoHcyase"/>
    <property type="match status" value="1"/>
</dbReference>
<comment type="cofactor">
    <cofactor evidence="4 5">
        <name>NAD(+)</name>
        <dbReference type="ChEBI" id="CHEBI:57540"/>
    </cofactor>
    <text evidence="4 5">Binds 1 NAD(+) per subunit.</text>
</comment>
<reference evidence="9" key="1">
    <citation type="submission" date="2023-07" db="EMBL/GenBank/DDBJ databases">
        <title>30 novel species of actinomycetes from the DSMZ collection.</title>
        <authorList>
            <person name="Nouioui I."/>
        </authorList>
    </citation>
    <scope>NUCLEOTIDE SEQUENCE [LARGE SCALE GENOMIC DNA]</scope>
    <source>
        <strain evidence="9">DSM 41886</strain>
    </source>
</reference>
<comment type="function">
    <text evidence="4">May play a key role in the regulation of the intracellular concentration of adenosylhomocysteine.</text>
</comment>
<feature type="domain" description="S-adenosyl-L-homocysteine hydrolase NAD binding" evidence="7">
    <location>
        <begin position="247"/>
        <end position="409"/>
    </location>
</feature>
<dbReference type="EMBL" id="JAVREV010000019">
    <property type="protein sequence ID" value="MDT0446386.1"/>
    <property type="molecule type" value="Genomic_DNA"/>
</dbReference>
<keyword evidence="2 4" id="KW-0554">One-carbon metabolism</keyword>
<dbReference type="InterPro" id="IPR036291">
    <property type="entry name" value="NAD(P)-bd_dom_sf"/>
</dbReference>
<feature type="binding site" evidence="4">
    <location>
        <begin position="213"/>
        <end position="215"/>
    </location>
    <ligand>
        <name>NAD(+)</name>
        <dbReference type="ChEBI" id="CHEBI:57540"/>
    </ligand>
</feature>
<keyword evidence="4" id="KW-0963">Cytoplasm</keyword>
<dbReference type="Pfam" id="PF00670">
    <property type="entry name" value="AdoHcyase_NAD"/>
    <property type="match status" value="1"/>
</dbReference>
<dbReference type="Pfam" id="PF05221">
    <property type="entry name" value="AdoHcyase"/>
    <property type="match status" value="1"/>
</dbReference>
<dbReference type="InterPro" id="IPR015878">
    <property type="entry name" value="Ado_hCys_hydrolase_NAD-bd"/>
</dbReference>
<evidence type="ECO:0000259" key="7">
    <source>
        <dbReference type="SMART" id="SM00997"/>
    </source>
</evidence>
<accession>A0ABU2SCJ4</accession>
<dbReference type="InterPro" id="IPR020082">
    <property type="entry name" value="S-Ado-L-homoCys_hydrolase_CS"/>
</dbReference>
<keyword evidence="4 5" id="KW-0378">Hydrolase</keyword>
<feature type="binding site" evidence="4">
    <location>
        <position position="150"/>
    </location>
    <ligand>
        <name>substrate</name>
    </ligand>
</feature>
<feature type="binding site" evidence="4">
    <location>
        <position position="66"/>
    </location>
    <ligand>
        <name>substrate</name>
    </ligand>
</feature>
<evidence type="ECO:0000256" key="1">
    <source>
        <dbReference type="ARBA" id="ARBA00007122"/>
    </source>
</evidence>
<dbReference type="PIRSF" id="PIRSF001109">
    <property type="entry name" value="Ad_hcy_hydrolase"/>
    <property type="match status" value="1"/>
</dbReference>
<dbReference type="Proteomes" id="UP001183615">
    <property type="component" value="Unassembled WGS sequence"/>
</dbReference>
<dbReference type="InterPro" id="IPR000043">
    <property type="entry name" value="Adenosylhomocysteinase-like"/>
</dbReference>
<feature type="binding site" evidence="4">
    <location>
        <position position="403"/>
    </location>
    <ligand>
        <name>NAD(+)</name>
        <dbReference type="ChEBI" id="CHEBI:57540"/>
    </ligand>
</feature>
<dbReference type="PROSITE" id="PS00738">
    <property type="entry name" value="ADOHCYASE_1"/>
    <property type="match status" value="1"/>
</dbReference>
<feature type="binding site" evidence="4">
    <location>
        <begin position="276"/>
        <end position="281"/>
    </location>
    <ligand>
        <name>NAD(+)</name>
        <dbReference type="ChEBI" id="CHEBI:57540"/>
    </ligand>
</feature>
<dbReference type="Gene3D" id="3.40.50.720">
    <property type="entry name" value="NAD(P)-binding Rossmann-like Domain"/>
    <property type="match status" value="1"/>
</dbReference>
<dbReference type="EC" id="3.13.2.1" evidence="4"/>
<comment type="catalytic activity">
    <reaction evidence="4 5">
        <text>S-adenosyl-L-homocysteine + H2O = L-homocysteine + adenosine</text>
        <dbReference type="Rhea" id="RHEA:21708"/>
        <dbReference type="ChEBI" id="CHEBI:15377"/>
        <dbReference type="ChEBI" id="CHEBI:16335"/>
        <dbReference type="ChEBI" id="CHEBI:57856"/>
        <dbReference type="ChEBI" id="CHEBI:58199"/>
        <dbReference type="EC" id="3.13.2.1"/>
    </reaction>
</comment>
<evidence type="ECO:0000256" key="4">
    <source>
        <dbReference type="HAMAP-Rule" id="MF_00563"/>
    </source>
</evidence>
<dbReference type="SMART" id="SM00996">
    <property type="entry name" value="AdoHcyase"/>
    <property type="match status" value="1"/>
</dbReference>
<comment type="caution">
    <text evidence="4">Lacks conserved residue(s) required for the propagation of feature annotation.</text>
</comment>
<dbReference type="PANTHER" id="PTHR23420">
    <property type="entry name" value="ADENOSYLHOMOCYSTEINASE"/>
    <property type="match status" value="1"/>
</dbReference>
<dbReference type="NCBIfam" id="NF004005">
    <property type="entry name" value="PRK05476.2-3"/>
    <property type="match status" value="1"/>
</dbReference>
<feature type="binding site" evidence="4">
    <location>
        <position position="247"/>
    </location>
    <ligand>
        <name>NAD(+)</name>
        <dbReference type="ChEBI" id="CHEBI:57540"/>
    </ligand>
</feature>
<evidence type="ECO:0000256" key="6">
    <source>
        <dbReference type="RuleBase" id="RU004166"/>
    </source>
</evidence>
<dbReference type="PANTHER" id="PTHR23420:SF0">
    <property type="entry name" value="ADENOSYLHOMOCYSTEINASE"/>
    <property type="match status" value="1"/>
</dbReference>
<dbReference type="SUPFAM" id="SSF52283">
    <property type="entry name" value="Formate/glycerate dehydrogenase catalytic domain-like"/>
    <property type="match status" value="1"/>
</dbReference>
<gene>
    <name evidence="4 8" type="primary">ahcY</name>
    <name evidence="8" type="ORF">RM779_27875</name>
</gene>
<feature type="binding site" evidence="4">
    <location>
        <position position="242"/>
    </location>
    <ligand>
        <name>substrate</name>
    </ligand>
</feature>
<dbReference type="Gene3D" id="3.40.50.1480">
    <property type="entry name" value="Adenosylhomocysteinase-like"/>
    <property type="match status" value="1"/>
</dbReference>
<comment type="similarity">
    <text evidence="1 4 6">Belongs to the adenosylhomocysteinase family.</text>
</comment>
<feature type="binding site" evidence="4">
    <location>
        <position position="299"/>
    </location>
    <ligand>
        <name>NAD(+)</name>
        <dbReference type="ChEBI" id="CHEBI:57540"/>
    </ligand>
</feature>
<name>A0ABU2SCJ4_9ACTN</name>
<evidence type="ECO:0000256" key="2">
    <source>
        <dbReference type="ARBA" id="ARBA00022563"/>
    </source>
</evidence>
<dbReference type="RefSeq" id="WP_311620541.1">
    <property type="nucleotide sequence ID" value="NZ_JAVREV010000019.1"/>
</dbReference>
<evidence type="ECO:0000256" key="3">
    <source>
        <dbReference type="ARBA" id="ARBA00023027"/>
    </source>
</evidence>
<dbReference type="SUPFAM" id="SSF51735">
    <property type="entry name" value="NAD(P)-binding Rossmann-fold domains"/>
    <property type="match status" value="1"/>
</dbReference>
<dbReference type="SMART" id="SM00997">
    <property type="entry name" value="AdoHcyase_NAD"/>
    <property type="match status" value="1"/>
</dbReference>
<comment type="pathway">
    <text evidence="4 5">Amino-acid biosynthesis; L-homocysteine biosynthesis; L-homocysteine from S-adenosyl-L-homocysteine: step 1/1.</text>
</comment>
<protein>
    <recommendedName>
        <fullName evidence="4">Adenosylhomocysteinase</fullName>
        <ecNumber evidence="4">3.13.2.1</ecNumber>
    </recommendedName>
    <alternativeName>
        <fullName evidence="4">S-adenosyl-L-homocysteine hydrolase</fullName>
        <shortName evidence="4">AdoHcyase</shortName>
    </alternativeName>
</protein>
<evidence type="ECO:0000313" key="8">
    <source>
        <dbReference type="EMBL" id="MDT0446386.1"/>
    </source>
</evidence>
<evidence type="ECO:0000256" key="5">
    <source>
        <dbReference type="RuleBase" id="RU000548"/>
    </source>
</evidence>
<feature type="binding site" evidence="4">
    <location>
        <position position="212"/>
    </location>
    <ligand>
        <name>substrate</name>
    </ligand>
</feature>
<dbReference type="NCBIfam" id="TIGR00936">
    <property type="entry name" value="ahcY"/>
    <property type="match status" value="1"/>
</dbReference>
<proteinExistence type="inferred from homology"/>
<comment type="caution">
    <text evidence="8">The sequence shown here is derived from an EMBL/GenBank/DDBJ whole genome shotgun (WGS) entry which is preliminary data.</text>
</comment>
<comment type="subcellular location">
    <subcellularLocation>
        <location evidence="4">Cytoplasm</location>
    </subcellularLocation>
</comment>
<keyword evidence="3 4" id="KW-0520">NAD</keyword>
<dbReference type="PROSITE" id="PS00739">
    <property type="entry name" value="ADOHCYASE_2"/>
    <property type="match status" value="1"/>
</dbReference>
<sequence length="489" mass="51358">MPASPAPTRPGAAADLHVLDLSLAAAGRGEIRLAEHEMPALMRLREDHRAARPLRGARITGVLHMTVQTAVLIETLVELGAQVRWAGSNVLSTQDAAAAAVAVGPAGSAGEPRGVPVFAWKDQSPQEFWHCVERALTWPDGQGPNLLLDDACTATELVHRGAACERSARVPSPDGAADELEEAMLGLVARTLADLPGKWTTLAAGLVGVTEETTTGTQRLRRLDESGALLFPAISVNDSVTKSKFDNIYGCRHSLIDGINRATDVLIGGKTAVVCGYGDVGKGCAQALRGQGARVVVTEIDPICALQAAMDGFQVATLEEMLPVADIVVTATGVEGVVTAAQMARMKHQAIVGSMGHAEGEIEVAGLSAVPGVRRIAVKPQVDEWVFPGGHSVIVLSEGRLLNLGNATGHPSFVMSSSFANQVLAQLELYTSADPYTVGVHVLPKYLDESVARLHLAALGVRLTTLTEAQARSLGVPVDGPYKPAGYRY</sequence>
<evidence type="ECO:0000313" key="9">
    <source>
        <dbReference type="Proteomes" id="UP001183615"/>
    </source>
</evidence>
<feature type="binding site" evidence="4">
    <location>
        <position position="246"/>
    </location>
    <ligand>
        <name>substrate</name>
    </ligand>
</feature>